<keyword evidence="6" id="KW-0333">Golgi apparatus</keyword>
<dbReference type="GO" id="GO:0019905">
    <property type="term" value="F:syntaxin binding"/>
    <property type="evidence" value="ECO:0007669"/>
    <property type="project" value="TreeGrafter"/>
</dbReference>
<dbReference type="GO" id="GO:0006896">
    <property type="term" value="P:Golgi to vacuole transport"/>
    <property type="evidence" value="ECO:0007669"/>
    <property type="project" value="TreeGrafter"/>
</dbReference>
<feature type="domain" description="Vacuolar protein sorting-associated protein 54 C-terminal" evidence="10">
    <location>
        <begin position="637"/>
        <end position="788"/>
    </location>
</feature>
<keyword evidence="13" id="KW-1185">Reference proteome</keyword>
<dbReference type="PANTHER" id="PTHR12965">
    <property type="entry name" value="VACUOLAR PROTEIN SORTING 54"/>
    <property type="match status" value="1"/>
</dbReference>
<comment type="caution">
    <text evidence="12">The sequence shown here is derived from an EMBL/GenBank/DDBJ whole genome shotgun (WGS) entry which is preliminary data.</text>
</comment>
<dbReference type="GO" id="GO:0000938">
    <property type="term" value="C:GARP complex"/>
    <property type="evidence" value="ECO:0007669"/>
    <property type="project" value="InterPro"/>
</dbReference>
<gene>
    <name evidence="12" type="ORF">TCAL_06314</name>
</gene>
<feature type="region of interest" description="Disordered" evidence="9">
    <location>
        <begin position="1"/>
        <end position="51"/>
    </location>
</feature>
<dbReference type="Pfam" id="PF07928">
    <property type="entry name" value="Vps54"/>
    <property type="match status" value="1"/>
</dbReference>
<evidence type="ECO:0000256" key="9">
    <source>
        <dbReference type="SAM" id="MobiDB-lite"/>
    </source>
</evidence>
<dbReference type="InterPro" id="IPR012501">
    <property type="entry name" value="Vps54_C"/>
</dbReference>
<evidence type="ECO:0000256" key="2">
    <source>
        <dbReference type="ARBA" id="ARBA00009150"/>
    </source>
</evidence>
<keyword evidence="4" id="KW-0813">Transport</keyword>
<feature type="compositionally biased region" description="Low complexity" evidence="9">
    <location>
        <begin position="611"/>
        <end position="622"/>
    </location>
</feature>
<proteinExistence type="inferred from homology"/>
<dbReference type="OMA" id="QKQAVML"/>
<evidence type="ECO:0000259" key="10">
    <source>
        <dbReference type="Pfam" id="PF07928"/>
    </source>
</evidence>
<feature type="coiled-coil region" evidence="8">
    <location>
        <begin position="190"/>
        <end position="217"/>
    </location>
</feature>
<accession>A0A553PRJ2</accession>
<dbReference type="GO" id="GO:0015031">
    <property type="term" value="P:protein transport"/>
    <property type="evidence" value="ECO:0007669"/>
    <property type="project" value="UniProtKB-KW"/>
</dbReference>
<dbReference type="Proteomes" id="UP000318571">
    <property type="component" value="Chromosome 12"/>
</dbReference>
<evidence type="ECO:0000256" key="7">
    <source>
        <dbReference type="ARBA" id="ARBA00023054"/>
    </source>
</evidence>
<evidence type="ECO:0000313" key="12">
    <source>
        <dbReference type="EMBL" id="TRY80292.1"/>
    </source>
</evidence>
<dbReference type="AlphaFoldDB" id="A0A553PRJ2"/>
<reference evidence="12 13" key="1">
    <citation type="journal article" date="2018" name="Nat. Ecol. Evol.">
        <title>Genomic signatures of mitonuclear coevolution across populations of Tigriopus californicus.</title>
        <authorList>
            <person name="Barreto F.S."/>
            <person name="Watson E.T."/>
            <person name="Lima T.G."/>
            <person name="Willett C.S."/>
            <person name="Edmands S."/>
            <person name="Li W."/>
            <person name="Burton R.S."/>
        </authorList>
    </citation>
    <scope>NUCLEOTIDE SEQUENCE [LARGE SCALE GENOMIC DNA]</scope>
    <source>
        <strain evidence="12 13">San Diego</strain>
    </source>
</reference>
<comment type="similarity">
    <text evidence="2">Belongs to the VPS54 family.</text>
</comment>
<dbReference type="OrthoDB" id="10259024at2759"/>
<feature type="compositionally biased region" description="Gly residues" evidence="9">
    <location>
        <begin position="13"/>
        <end position="23"/>
    </location>
</feature>
<name>A0A553PRJ2_TIGCA</name>
<evidence type="ECO:0000256" key="3">
    <source>
        <dbReference type="ARBA" id="ARBA00017665"/>
    </source>
</evidence>
<protein>
    <recommendedName>
        <fullName evidence="3">Vacuolar protein sorting-associated protein 54</fullName>
    </recommendedName>
</protein>
<feature type="region of interest" description="Disordered" evidence="9">
    <location>
        <begin position="598"/>
        <end position="622"/>
    </location>
</feature>
<evidence type="ECO:0000256" key="8">
    <source>
        <dbReference type="SAM" id="Coils"/>
    </source>
</evidence>
<dbReference type="EMBL" id="VCGU01000001">
    <property type="protein sequence ID" value="TRY80292.1"/>
    <property type="molecule type" value="Genomic_DNA"/>
</dbReference>
<evidence type="ECO:0000256" key="1">
    <source>
        <dbReference type="ARBA" id="ARBA00004601"/>
    </source>
</evidence>
<dbReference type="Gene3D" id="1.20.1280.130">
    <property type="match status" value="1"/>
</dbReference>
<evidence type="ECO:0000313" key="13">
    <source>
        <dbReference type="Proteomes" id="UP000318571"/>
    </source>
</evidence>
<evidence type="ECO:0000256" key="4">
    <source>
        <dbReference type="ARBA" id="ARBA00022448"/>
    </source>
</evidence>
<dbReference type="GO" id="GO:0005829">
    <property type="term" value="C:cytosol"/>
    <property type="evidence" value="ECO:0007669"/>
    <property type="project" value="GOC"/>
</dbReference>
<evidence type="ECO:0000259" key="11">
    <source>
        <dbReference type="Pfam" id="PF10475"/>
    </source>
</evidence>
<keyword evidence="7 8" id="KW-0175">Coiled coil</keyword>
<dbReference type="Pfam" id="PF10475">
    <property type="entry name" value="Vps54_N"/>
    <property type="match status" value="1"/>
</dbReference>
<evidence type="ECO:0000256" key="5">
    <source>
        <dbReference type="ARBA" id="ARBA00022927"/>
    </source>
</evidence>
<evidence type="ECO:0000256" key="6">
    <source>
        <dbReference type="ARBA" id="ARBA00023034"/>
    </source>
</evidence>
<dbReference type="PANTHER" id="PTHR12965:SF0">
    <property type="entry name" value="VACUOLAR PROTEIN SORTING-ASSOCIATED PROTEIN 54"/>
    <property type="match status" value="1"/>
</dbReference>
<dbReference type="STRING" id="6832.A0A553PRJ2"/>
<organism evidence="12 13">
    <name type="scientific">Tigriopus californicus</name>
    <name type="common">Marine copepod</name>
    <dbReference type="NCBI Taxonomy" id="6832"/>
    <lineage>
        <taxon>Eukaryota</taxon>
        <taxon>Metazoa</taxon>
        <taxon>Ecdysozoa</taxon>
        <taxon>Arthropoda</taxon>
        <taxon>Crustacea</taxon>
        <taxon>Multicrustacea</taxon>
        <taxon>Hexanauplia</taxon>
        <taxon>Copepoda</taxon>
        <taxon>Harpacticoida</taxon>
        <taxon>Harpacticidae</taxon>
        <taxon>Tigriopus</taxon>
    </lineage>
</organism>
<dbReference type="InterPro" id="IPR039745">
    <property type="entry name" value="Vps54"/>
</dbReference>
<dbReference type="GO" id="GO:0042147">
    <property type="term" value="P:retrograde transport, endosome to Golgi"/>
    <property type="evidence" value="ECO:0007669"/>
    <property type="project" value="InterPro"/>
</dbReference>
<comment type="subcellular location">
    <subcellularLocation>
        <location evidence="1">Golgi apparatus</location>
        <location evidence="1">trans-Golgi network</location>
    </subcellularLocation>
</comment>
<sequence>MDRRASLTPTAGGVSGGAGGAGSGPSTSLAASQNLPAVLNNPGKGKQKDFFTRSWGDSFTEHRPLVSPSHLPDVQAEHFERYRRKVHKYASIHERHSPALPPSTPVILPPSSSAKDVDRVFLDPNFDLSRPDTFAAIFKFKPGISLTEQVQSDSAKLQEQLSHQLDSVEVDIAHQVAQKSHHFFQVMTYHDALMTQLKSLVKLIRNLRANLSSVDEKALQPSFQICQFKRRLSNAQSVLDKLSLMSFLHQTQPTIQVLLTTSEFSGALDLITTSCEIMAVDLKGVMSFRHLTSQLTEIKTIIGKILLEDFQTFISSEIGRETIHIKATALDHTQNSWTEFDTDQLRGVIYGLLRQNSYTFLEALEEASVIAIKSTMKEVVLNCIGDSLPNVKETTLTNLVGEHAQKASSEEWIDLFDVLIGSLIVLQQRIGVIHKVIMESINSANLSTDPSSCNNFNNNNNNNNNNSVVVPEEQLHRLRNTSQEVLINICDQMNERCAKLLTQRSKGASISHITTQELTNIGLLVSIMASESIKQSKRPCTGLQLCLQGQSVMFIQNFHDEQRLKVSQILEKETWKKSTSDPSPVLARLGAIPSMSNLFTTASTPPPPNEPTKTNGEGSHASHASHASSSCFHIRGQDFHVVECVSTFLKILAEYCNLCSMLPSVTVELGLKTADLVKFFNSRVCQLVLGAGAINVSGLKTITIRNLALASRSVDMIRYFIPSILSHFQTCYNEHRPQDGISSLNLSPGSTKAEIRQLEILKRQFDQASKHLDNHTLELFTKIVNVVDSIIQHHLCNWKPTSGVPSASFKALCKQLHKLYESVEDVWMRPEIRRLFEEVHKRLLSAVKVEIRTRGLGNVEHQYAQHLTSELTFYGQCMLRLDVLEETELTRETFERLWKTL</sequence>
<dbReference type="InterPro" id="IPR019515">
    <property type="entry name" value="VPS54_N"/>
</dbReference>
<feature type="domain" description="Vacuolar protein sorting-associated protein 54 N-terminal" evidence="11">
    <location>
        <begin position="156"/>
        <end position="306"/>
    </location>
</feature>
<keyword evidence="5" id="KW-0653">Protein transport</keyword>